<evidence type="ECO:0000313" key="2">
    <source>
        <dbReference type="Proteomes" id="UP000315750"/>
    </source>
</evidence>
<keyword evidence="2" id="KW-1185">Reference proteome</keyword>
<protein>
    <submittedName>
        <fullName evidence="1">Uncharacterized protein</fullName>
    </submittedName>
</protein>
<evidence type="ECO:0000313" key="1">
    <source>
        <dbReference type="EMBL" id="QDU57378.1"/>
    </source>
</evidence>
<reference evidence="1 2" key="1">
    <citation type="submission" date="2019-02" db="EMBL/GenBank/DDBJ databases">
        <title>Deep-cultivation of Planctomycetes and their phenomic and genomic characterization uncovers novel biology.</title>
        <authorList>
            <person name="Wiegand S."/>
            <person name="Jogler M."/>
            <person name="Boedeker C."/>
            <person name="Pinto D."/>
            <person name="Vollmers J."/>
            <person name="Rivas-Marin E."/>
            <person name="Kohn T."/>
            <person name="Peeters S.H."/>
            <person name="Heuer A."/>
            <person name="Rast P."/>
            <person name="Oberbeckmann S."/>
            <person name="Bunk B."/>
            <person name="Jeske O."/>
            <person name="Meyerdierks A."/>
            <person name="Storesund J.E."/>
            <person name="Kallscheuer N."/>
            <person name="Luecker S."/>
            <person name="Lage O.M."/>
            <person name="Pohl T."/>
            <person name="Merkel B.J."/>
            <person name="Hornburger P."/>
            <person name="Mueller R.-W."/>
            <person name="Bruemmer F."/>
            <person name="Labrenz M."/>
            <person name="Spormann A.M."/>
            <person name="Op den Camp H."/>
            <person name="Overmann J."/>
            <person name="Amann R."/>
            <person name="Jetten M.S.M."/>
            <person name="Mascher T."/>
            <person name="Medema M.H."/>
            <person name="Devos D.P."/>
            <person name="Kaster A.-K."/>
            <person name="Ovreas L."/>
            <person name="Rohde M."/>
            <person name="Galperin M.Y."/>
            <person name="Jogler C."/>
        </authorList>
    </citation>
    <scope>NUCLEOTIDE SEQUENCE [LARGE SCALE GENOMIC DNA]</scope>
    <source>
        <strain evidence="1 2">Pan181</strain>
    </source>
</reference>
<proteinExistence type="predicted"/>
<accession>A0A518ARP6</accession>
<name>A0A518ARP6_9BACT</name>
<organism evidence="1 2">
    <name type="scientific">Aeoliella mucimassa</name>
    <dbReference type="NCBI Taxonomy" id="2527972"/>
    <lineage>
        <taxon>Bacteria</taxon>
        <taxon>Pseudomonadati</taxon>
        <taxon>Planctomycetota</taxon>
        <taxon>Planctomycetia</taxon>
        <taxon>Pirellulales</taxon>
        <taxon>Lacipirellulaceae</taxon>
        <taxon>Aeoliella</taxon>
    </lineage>
</organism>
<dbReference type="RefSeq" id="WP_145248501.1">
    <property type="nucleotide sequence ID" value="NZ_CP036278.1"/>
</dbReference>
<dbReference type="AlphaFoldDB" id="A0A518ARP6"/>
<dbReference type="Proteomes" id="UP000315750">
    <property type="component" value="Chromosome"/>
</dbReference>
<gene>
    <name evidence="1" type="ORF">Pan181_35930</name>
</gene>
<dbReference type="KEGG" id="amuc:Pan181_35930"/>
<sequence length="199" mass="22198">MSDTQTKQTVFVGDLARGEAAGEVFQEWHPSLDVLRMNGTICFDRWVEAADLIESFTRPTFIVFDSATQATQGFAFARQEIDWLRDLRKLPVGLLLRNGSGYGLELATLADVVFIVPESTVGMTAARTLDAELATGWRWHDAQVPGPGVGWQVSRERLLWLRDNRIGAELAESLFGLLLSRDEAFAFETFTEVTRGNSQ</sequence>
<dbReference type="EMBL" id="CP036278">
    <property type="protein sequence ID" value="QDU57378.1"/>
    <property type="molecule type" value="Genomic_DNA"/>
</dbReference>